<comment type="function">
    <text evidence="9">Catalyzes a mechanistically unusual reaction, the ATP-dependent insertion of CO2 between the N7 and N8 nitrogen atoms of 7,8-diaminopelargonic acid (DAPA, also called 7,8-diammoniononanoate) to form a ureido ring.</text>
</comment>
<evidence type="ECO:0000256" key="3">
    <source>
        <dbReference type="ARBA" id="ARBA00022723"/>
    </source>
</evidence>
<comment type="caution">
    <text evidence="9">Lacks conserved residue(s) required for the propagation of feature annotation.</text>
</comment>
<comment type="similarity">
    <text evidence="9">Belongs to the dethiobiotin synthetase family.</text>
</comment>
<feature type="binding site" evidence="9">
    <location>
        <begin position="205"/>
        <end position="207"/>
    </location>
    <ligand>
        <name>ATP</name>
        <dbReference type="ChEBI" id="CHEBI:30616"/>
    </ligand>
</feature>
<dbReference type="AlphaFoldDB" id="A0A2K9EBY1"/>
<dbReference type="Pfam" id="PF13500">
    <property type="entry name" value="AAA_26"/>
    <property type="match status" value="1"/>
</dbReference>
<name>A0A2K9EBY1_9FIRM</name>
<evidence type="ECO:0000313" key="10">
    <source>
        <dbReference type="EMBL" id="AUG57654.1"/>
    </source>
</evidence>
<dbReference type="GO" id="GO:0005524">
    <property type="term" value="F:ATP binding"/>
    <property type="evidence" value="ECO:0007669"/>
    <property type="project" value="UniProtKB-UniRule"/>
</dbReference>
<reference evidence="11 13" key="2">
    <citation type="journal article" date="2018" name="Syst. Appl. Microbiol.">
        <title>Characterization and high-quality draft genome sequence of Herbivorax saccincola A7, an anaerobic, alkaliphilic, thermophilic, cellulolytic, and xylanolytic bacterium.</title>
        <authorList>
            <person name="Aikawa S."/>
            <person name="Baramee S."/>
            <person name="Sermsathanaswadi J."/>
            <person name="Thianheng P."/>
            <person name="Tachaapaikoon C."/>
            <person name="Shikata A."/>
            <person name="Waeonukul R."/>
            <person name="Pason P."/>
            <person name="Ratanakhanokchai K."/>
            <person name="Kosugi A."/>
        </authorList>
    </citation>
    <scope>NUCLEOTIDE SEQUENCE [LARGE SCALE GENOMIC DNA]</scope>
    <source>
        <strain evidence="11 13">A7</strain>
    </source>
</reference>
<dbReference type="InterPro" id="IPR004472">
    <property type="entry name" value="DTB_synth_BioD"/>
</dbReference>
<dbReference type="SUPFAM" id="SSF52540">
    <property type="entry name" value="P-loop containing nucleoside triphosphate hydrolases"/>
    <property type="match status" value="1"/>
</dbReference>
<keyword evidence="6 9" id="KW-0067">ATP-binding</keyword>
<keyword evidence="12" id="KW-1185">Reference proteome</keyword>
<evidence type="ECO:0000256" key="7">
    <source>
        <dbReference type="ARBA" id="ARBA00022842"/>
    </source>
</evidence>
<keyword evidence="5 9" id="KW-0093">Biotin biosynthesis</keyword>
<dbReference type="GO" id="GO:0005829">
    <property type="term" value="C:cytosol"/>
    <property type="evidence" value="ECO:0007669"/>
    <property type="project" value="TreeGrafter"/>
</dbReference>
<dbReference type="PIRSF" id="PIRSF006755">
    <property type="entry name" value="DTB_synth"/>
    <property type="match status" value="1"/>
</dbReference>
<evidence type="ECO:0000256" key="1">
    <source>
        <dbReference type="ARBA" id="ARBA00022490"/>
    </source>
</evidence>
<dbReference type="Gene3D" id="3.40.50.300">
    <property type="entry name" value="P-loop containing nucleotide triphosphate hydrolases"/>
    <property type="match status" value="1"/>
</dbReference>
<dbReference type="FunFam" id="3.40.50.300:FF:000292">
    <property type="entry name" value="ATP-dependent dethiobiotin synthetase BioD"/>
    <property type="match status" value="1"/>
</dbReference>
<dbReference type="GO" id="GO:0042803">
    <property type="term" value="F:protein homodimerization activity"/>
    <property type="evidence" value="ECO:0007669"/>
    <property type="project" value="UniProtKB-ARBA"/>
</dbReference>
<evidence type="ECO:0000256" key="8">
    <source>
        <dbReference type="ARBA" id="ARBA00047386"/>
    </source>
</evidence>
<feature type="binding site" evidence="9">
    <location>
        <begin position="116"/>
        <end position="119"/>
    </location>
    <ligand>
        <name>ATP</name>
        <dbReference type="ChEBI" id="CHEBI:30616"/>
    </ligand>
</feature>
<evidence type="ECO:0000313" key="13">
    <source>
        <dbReference type="Proteomes" id="UP000239720"/>
    </source>
</evidence>
<protein>
    <recommendedName>
        <fullName evidence="9">ATP-dependent dethiobiotin synthetase BioD</fullName>
        <ecNumber evidence="9">6.3.3.3</ecNumber>
    </recommendedName>
    <alternativeName>
        <fullName evidence="9">DTB synthetase</fullName>
        <shortName evidence="9">DTBS</shortName>
    </alternativeName>
    <alternativeName>
        <fullName evidence="9">Dethiobiotin synthase</fullName>
    </alternativeName>
</protein>
<keyword evidence="2 9" id="KW-0436">Ligase</keyword>
<dbReference type="Proteomes" id="UP000233534">
    <property type="component" value="Chromosome"/>
</dbReference>
<keyword evidence="4 9" id="KW-0547">Nucleotide-binding</keyword>
<dbReference type="EMBL" id="CP025197">
    <property type="protein sequence ID" value="AUG57654.1"/>
    <property type="molecule type" value="Genomic_DNA"/>
</dbReference>
<dbReference type="GO" id="GO:0009102">
    <property type="term" value="P:biotin biosynthetic process"/>
    <property type="evidence" value="ECO:0007669"/>
    <property type="project" value="UniProtKB-UniRule"/>
</dbReference>
<dbReference type="UniPathway" id="UPA00078">
    <property type="reaction ID" value="UER00161"/>
</dbReference>
<reference evidence="10 12" key="1">
    <citation type="submission" date="2017-12" db="EMBL/GenBank/DDBJ databases">
        <title>Complete genome sequence of Herbivorax saccincola GGR1, a novel Cellulosome-producing hydrolytic bacterium in a thermophilic biogas plant, established by Illumina and Nanopore MinION sequencing.</title>
        <authorList>
            <person name="Pechtl A."/>
            <person name="Ruckert C."/>
            <person name="Koeck D.E."/>
            <person name="Maus I."/>
            <person name="Winkler A."/>
            <person name="Kalinowski J."/>
            <person name="Puhler A."/>
            <person name="Schwarz W.W."/>
            <person name="Zverlov V.V."/>
            <person name="Schluter A."/>
            <person name="Liebl W."/>
        </authorList>
    </citation>
    <scope>NUCLEOTIDE SEQUENCE [LARGE SCALE GENOMIC DNA]</scope>
    <source>
        <strain evidence="10">GGR1</strain>
        <strain evidence="12">SR1</strain>
    </source>
</reference>
<comment type="catalytic activity">
    <reaction evidence="8">
        <text>(7R,8S)-8-amino-7-(carboxyamino)nonanoate + ATP = (4R,5S)-dethiobiotin + ADP + phosphate + H(+)</text>
        <dbReference type="Rhea" id="RHEA:63684"/>
        <dbReference type="ChEBI" id="CHEBI:15378"/>
        <dbReference type="ChEBI" id="CHEBI:30616"/>
        <dbReference type="ChEBI" id="CHEBI:43474"/>
        <dbReference type="ChEBI" id="CHEBI:149470"/>
        <dbReference type="ChEBI" id="CHEBI:149473"/>
        <dbReference type="ChEBI" id="CHEBI:456216"/>
    </reaction>
</comment>
<feature type="binding site" evidence="9">
    <location>
        <position position="116"/>
    </location>
    <ligand>
        <name>Mg(2+)</name>
        <dbReference type="ChEBI" id="CHEBI:18420"/>
    </ligand>
</feature>
<dbReference type="EMBL" id="NEMB01000003">
    <property type="protein sequence ID" value="PQQ67553.1"/>
    <property type="molecule type" value="Genomic_DNA"/>
</dbReference>
<feature type="binding site" evidence="9">
    <location>
        <position position="42"/>
    </location>
    <ligand>
        <name>substrate</name>
    </ligand>
</feature>
<dbReference type="HAMAP" id="MF_00336">
    <property type="entry name" value="BioD"/>
    <property type="match status" value="1"/>
</dbReference>
<comment type="catalytic activity">
    <reaction evidence="9">
        <text>(7R,8S)-7,8-diammoniononanoate + CO2 + ATP = (4R,5S)-dethiobiotin + ADP + phosphate + 3 H(+)</text>
        <dbReference type="Rhea" id="RHEA:15805"/>
        <dbReference type="ChEBI" id="CHEBI:15378"/>
        <dbReference type="ChEBI" id="CHEBI:16526"/>
        <dbReference type="ChEBI" id="CHEBI:30616"/>
        <dbReference type="ChEBI" id="CHEBI:43474"/>
        <dbReference type="ChEBI" id="CHEBI:149469"/>
        <dbReference type="ChEBI" id="CHEBI:149473"/>
        <dbReference type="ChEBI" id="CHEBI:456216"/>
        <dbReference type="EC" id="6.3.3.3"/>
    </reaction>
</comment>
<evidence type="ECO:0000256" key="6">
    <source>
        <dbReference type="ARBA" id="ARBA00022840"/>
    </source>
</evidence>
<dbReference type="Proteomes" id="UP000239720">
    <property type="component" value="Unassembled WGS sequence"/>
</dbReference>
<evidence type="ECO:0000256" key="4">
    <source>
        <dbReference type="ARBA" id="ARBA00022741"/>
    </source>
</evidence>
<feature type="binding site" evidence="9">
    <location>
        <position position="55"/>
    </location>
    <ligand>
        <name>Mg(2+)</name>
        <dbReference type="ChEBI" id="CHEBI:18420"/>
    </ligand>
</feature>
<dbReference type="GO" id="GO:0000287">
    <property type="term" value="F:magnesium ion binding"/>
    <property type="evidence" value="ECO:0007669"/>
    <property type="project" value="UniProtKB-UniRule"/>
</dbReference>
<comment type="pathway">
    <text evidence="9">Cofactor biosynthesis; biotin biosynthesis; biotin from 7,8-diaminononanoate: step 1/2.</text>
</comment>
<comment type="subcellular location">
    <subcellularLocation>
        <location evidence="9">Cytoplasm</location>
    </subcellularLocation>
</comment>
<keyword evidence="7 9" id="KW-0460">Magnesium</keyword>
<dbReference type="InterPro" id="IPR027417">
    <property type="entry name" value="P-loop_NTPase"/>
</dbReference>
<dbReference type="GO" id="GO:0004141">
    <property type="term" value="F:dethiobiotin synthase activity"/>
    <property type="evidence" value="ECO:0007669"/>
    <property type="project" value="UniProtKB-UniRule"/>
</dbReference>
<feature type="binding site" evidence="9">
    <location>
        <position position="55"/>
    </location>
    <ligand>
        <name>ATP</name>
        <dbReference type="ChEBI" id="CHEBI:30616"/>
    </ligand>
</feature>
<feature type="binding site" evidence="9">
    <location>
        <begin position="13"/>
        <end position="18"/>
    </location>
    <ligand>
        <name>ATP</name>
        <dbReference type="ChEBI" id="CHEBI:30616"/>
    </ligand>
</feature>
<comment type="cofactor">
    <cofactor evidence="9">
        <name>Mg(2+)</name>
        <dbReference type="ChEBI" id="CHEBI:18420"/>
    </cofactor>
</comment>
<proteinExistence type="inferred from homology"/>
<keyword evidence="1 9" id="KW-0963">Cytoplasm</keyword>
<dbReference type="CDD" id="cd03109">
    <property type="entry name" value="DTBS"/>
    <property type="match status" value="1"/>
</dbReference>
<dbReference type="EC" id="6.3.3.3" evidence="9"/>
<accession>A0A2K9EBY1</accession>
<evidence type="ECO:0000256" key="5">
    <source>
        <dbReference type="ARBA" id="ARBA00022756"/>
    </source>
</evidence>
<dbReference type="RefSeq" id="WP_101301259.1">
    <property type="nucleotide sequence ID" value="NZ_CP025197.1"/>
</dbReference>
<evidence type="ECO:0000256" key="2">
    <source>
        <dbReference type="ARBA" id="ARBA00022598"/>
    </source>
</evidence>
<gene>
    <name evidence="10" type="primary">bioD1</name>
    <name evidence="9" type="synonym">bioD</name>
    <name evidence="11" type="ORF">B9R14_12875</name>
    <name evidence="10" type="ORF">HVS_08740</name>
</gene>
<evidence type="ECO:0000313" key="12">
    <source>
        <dbReference type="Proteomes" id="UP000233534"/>
    </source>
</evidence>
<evidence type="ECO:0000256" key="9">
    <source>
        <dbReference type="HAMAP-Rule" id="MF_00336"/>
    </source>
</evidence>
<dbReference type="PANTHER" id="PTHR43210">
    <property type="entry name" value="DETHIOBIOTIN SYNTHETASE"/>
    <property type="match status" value="1"/>
</dbReference>
<dbReference type="OrthoDB" id="9802097at2"/>
<comment type="subunit">
    <text evidence="9">Homodimer.</text>
</comment>
<dbReference type="NCBIfam" id="TIGR00347">
    <property type="entry name" value="bioD"/>
    <property type="match status" value="1"/>
</dbReference>
<sequence length="233" mass="25956">MGKGIFIAGTDTGVGKTFITAGLNYCFQKANYKCCSFKPVQSGGIEKNGSLIPGDIEFVKKLTGIDEPYEKLNCYCLKEEVSPHLAAELEGVEIDTNKLLESFNYLKEKYNYTLVEGAGGLIVPIIRDKYYMYHLIKDLNLPVLLVARAGVGTINHTVLSCEFAKNTGIKIKGIIINGYTNTFCEKDNIDIIEKATGIPIVSVMPQINVYDFSHLKSYYKKHIELDKIISLCF</sequence>
<feature type="binding site" evidence="9">
    <location>
        <position position="17"/>
    </location>
    <ligand>
        <name>Mg(2+)</name>
        <dbReference type="ChEBI" id="CHEBI:18420"/>
    </ligand>
</feature>
<feature type="active site" evidence="9">
    <location>
        <position position="38"/>
    </location>
</feature>
<dbReference type="PANTHER" id="PTHR43210:SF2">
    <property type="entry name" value="ATP-DEPENDENT DETHIOBIOTIN SYNTHETASE BIOD 2"/>
    <property type="match status" value="1"/>
</dbReference>
<keyword evidence="3 9" id="KW-0479">Metal-binding</keyword>
<organism evidence="10 12">
    <name type="scientific">Acetivibrio saccincola</name>
    <dbReference type="NCBI Taxonomy" id="1677857"/>
    <lineage>
        <taxon>Bacteria</taxon>
        <taxon>Bacillati</taxon>
        <taxon>Bacillota</taxon>
        <taxon>Clostridia</taxon>
        <taxon>Eubacteriales</taxon>
        <taxon>Oscillospiraceae</taxon>
        <taxon>Acetivibrio</taxon>
    </lineage>
</organism>
<evidence type="ECO:0000313" key="11">
    <source>
        <dbReference type="EMBL" id="PQQ67553.1"/>
    </source>
</evidence>
<dbReference type="KEGG" id="hsc:HVS_08740"/>